<dbReference type="InterPro" id="IPR003386">
    <property type="entry name" value="LACT/PDAT_acylTrfase"/>
</dbReference>
<dbReference type="GO" id="GO:0008374">
    <property type="term" value="F:O-acyltransferase activity"/>
    <property type="evidence" value="ECO:0007669"/>
    <property type="project" value="InterPro"/>
</dbReference>
<dbReference type="OrthoDB" id="190846at2759"/>
<dbReference type="Gene3D" id="3.40.50.1820">
    <property type="entry name" value="alpha/beta hydrolase"/>
    <property type="match status" value="2"/>
</dbReference>
<gene>
    <name evidence="2" type="primary">LOC112692087</name>
</gene>
<sequence length="402" mass="45233">MSNTATNLVVSWLLTSITITSITALYPVILIPGDGGSRIDAKLNKTSVVHYLCDKKTNDYENIWLNLELLVPYVIECLIDNMRLVYNNVTHTTQSPPGVDIRIPGWGNSSAVEYIDPSLSMFGAYFKNVGDTLVSAGLERDVSIRGAPYDFRRAPNENQEFFDKLKLLTEETYTQNNNTPVVFIVHSMGGCMTLKFLRAQTQKWKDQYVRAMVSLAGAWGGAVKALKVFAVGDDLGVYVLSGSVLKAEQITSPSLAWLLPSPYFWKPDEVLVQTETQNFTVANYKSFFEGINYMTGYDMYLDVKQFMDFGPPGVEVHCLHGDLIPTVEKMIFGPGKFPLKYPKLQYGNGDGTVNIRSLLGCMHWTNMQKQKVFHQVFPNADHMAILRDERVLDYIAQLMEKL</sequence>
<protein>
    <submittedName>
        <fullName evidence="2">Group XV phospholipase A2-like</fullName>
    </submittedName>
</protein>
<dbReference type="Proteomes" id="UP000694846">
    <property type="component" value="Unplaced"/>
</dbReference>
<dbReference type="PANTHER" id="PTHR11440">
    <property type="entry name" value="LECITHIN-CHOLESTEROL ACYLTRANSFERASE-RELATED"/>
    <property type="match status" value="1"/>
</dbReference>
<name>A0A8B8GIU2_9HEMI</name>
<dbReference type="RefSeq" id="XP_025422422.1">
    <property type="nucleotide sequence ID" value="XM_025566637.1"/>
</dbReference>
<reference evidence="2" key="1">
    <citation type="submission" date="2025-08" db="UniProtKB">
        <authorList>
            <consortium name="RefSeq"/>
        </authorList>
    </citation>
    <scope>IDENTIFICATION</scope>
    <source>
        <tissue evidence="2">Whole body</tissue>
    </source>
</reference>
<keyword evidence="1" id="KW-1185">Reference proteome</keyword>
<dbReference type="GeneID" id="112692087"/>
<dbReference type="SUPFAM" id="SSF53474">
    <property type="entry name" value="alpha/beta-Hydrolases"/>
    <property type="match status" value="1"/>
</dbReference>
<evidence type="ECO:0000313" key="2">
    <source>
        <dbReference type="RefSeq" id="XP_025422422.1"/>
    </source>
</evidence>
<dbReference type="Pfam" id="PF02450">
    <property type="entry name" value="LCAT"/>
    <property type="match status" value="2"/>
</dbReference>
<organism evidence="1 2">
    <name type="scientific">Sipha flava</name>
    <name type="common">yellow sugarcane aphid</name>
    <dbReference type="NCBI Taxonomy" id="143950"/>
    <lineage>
        <taxon>Eukaryota</taxon>
        <taxon>Metazoa</taxon>
        <taxon>Ecdysozoa</taxon>
        <taxon>Arthropoda</taxon>
        <taxon>Hexapoda</taxon>
        <taxon>Insecta</taxon>
        <taxon>Pterygota</taxon>
        <taxon>Neoptera</taxon>
        <taxon>Paraneoptera</taxon>
        <taxon>Hemiptera</taxon>
        <taxon>Sternorrhyncha</taxon>
        <taxon>Aphidomorpha</taxon>
        <taxon>Aphidoidea</taxon>
        <taxon>Aphididae</taxon>
        <taxon>Sipha</taxon>
    </lineage>
</organism>
<proteinExistence type="predicted"/>
<dbReference type="InterPro" id="IPR029058">
    <property type="entry name" value="AB_hydrolase_fold"/>
</dbReference>
<evidence type="ECO:0000313" key="1">
    <source>
        <dbReference type="Proteomes" id="UP000694846"/>
    </source>
</evidence>
<dbReference type="AlphaFoldDB" id="A0A8B8GIU2"/>
<dbReference type="GO" id="GO:0006629">
    <property type="term" value="P:lipid metabolic process"/>
    <property type="evidence" value="ECO:0007669"/>
    <property type="project" value="InterPro"/>
</dbReference>
<accession>A0A8B8GIU2</accession>